<accession>A0AAQ1UH32</accession>
<organism evidence="1 2">
    <name type="scientific">Segatella buccae</name>
    <dbReference type="NCBI Taxonomy" id="28126"/>
    <lineage>
        <taxon>Bacteria</taxon>
        <taxon>Pseudomonadati</taxon>
        <taxon>Bacteroidota</taxon>
        <taxon>Bacteroidia</taxon>
        <taxon>Bacteroidales</taxon>
        <taxon>Prevotellaceae</taxon>
        <taxon>Segatella</taxon>
    </lineage>
</organism>
<dbReference type="Proteomes" id="UP000255283">
    <property type="component" value="Unassembled WGS sequence"/>
</dbReference>
<gene>
    <name evidence="1" type="ORF">NCTC13063_00541</name>
</gene>
<proteinExistence type="predicted"/>
<evidence type="ECO:0000313" key="1">
    <source>
        <dbReference type="EMBL" id="SUB79281.1"/>
    </source>
</evidence>
<protein>
    <submittedName>
        <fullName evidence="1">Uncharacterized protein</fullName>
    </submittedName>
</protein>
<dbReference type="AlphaFoldDB" id="A0AAQ1UH32"/>
<comment type="caution">
    <text evidence="1">The sequence shown here is derived from an EMBL/GenBank/DDBJ whole genome shotgun (WGS) entry which is preliminary data.</text>
</comment>
<dbReference type="EMBL" id="UGTJ01000001">
    <property type="protein sequence ID" value="SUB79281.1"/>
    <property type="molecule type" value="Genomic_DNA"/>
</dbReference>
<reference evidence="1 2" key="1">
    <citation type="submission" date="2018-06" db="EMBL/GenBank/DDBJ databases">
        <authorList>
            <consortium name="Pathogen Informatics"/>
            <person name="Doyle S."/>
        </authorList>
    </citation>
    <scope>NUCLEOTIDE SEQUENCE [LARGE SCALE GENOMIC DNA]</scope>
    <source>
        <strain evidence="1 2">NCTC13063</strain>
    </source>
</reference>
<sequence length="56" mass="6515">MFETRSVSTCTEFKPFKKVEAELSPIELIAELIEIELQEVCFDIVIRVKNATVWHC</sequence>
<name>A0AAQ1UH32_9BACT</name>
<evidence type="ECO:0000313" key="2">
    <source>
        <dbReference type="Proteomes" id="UP000255283"/>
    </source>
</evidence>